<evidence type="ECO:0000256" key="5">
    <source>
        <dbReference type="RuleBase" id="RU362076"/>
    </source>
</evidence>
<dbReference type="AlphaFoldDB" id="A0A059FXL7"/>
<dbReference type="InterPro" id="IPR025965">
    <property type="entry name" value="FlgD/Vpr_Ig-like"/>
</dbReference>
<evidence type="ECO:0000313" key="9">
    <source>
        <dbReference type="Proteomes" id="UP000025061"/>
    </source>
</evidence>
<comment type="similarity">
    <text evidence="1 5">Belongs to the FlgD family.</text>
</comment>
<accession>A0A059FXL7</accession>
<reference evidence="8 9" key="1">
    <citation type="submission" date="2013-04" db="EMBL/GenBank/DDBJ databases">
        <title>Hyphomonas hirschiana VP5 Genome Sequencing.</title>
        <authorList>
            <person name="Lai Q."/>
            <person name="Shao Z."/>
        </authorList>
    </citation>
    <scope>NUCLEOTIDE SEQUENCE [LARGE SCALE GENOMIC DNA]</scope>
    <source>
        <strain evidence="8 9">VP5</strain>
    </source>
</reference>
<dbReference type="EMBL" id="ARYI01000003">
    <property type="protein sequence ID" value="KCZ95419.1"/>
    <property type="molecule type" value="Genomic_DNA"/>
</dbReference>
<evidence type="ECO:0000259" key="7">
    <source>
        <dbReference type="Pfam" id="PF13860"/>
    </source>
</evidence>
<evidence type="ECO:0000256" key="6">
    <source>
        <dbReference type="SAM" id="MobiDB-lite"/>
    </source>
</evidence>
<dbReference type="Proteomes" id="UP000025061">
    <property type="component" value="Unassembled WGS sequence"/>
</dbReference>
<dbReference type="PATRIC" id="fig|1280951.3.peg.948"/>
<sequence length="216" mass="23161">MTTVTNNTGTTPQTTPQTTSTGIGSEYNSFIKLLTAQVRNQDPMSPMDSTQFVEQLATFSSLEQLVNSNTALSSIASMIGDLNGLMASQWLGEDVTFASSFMPYTGSEATFSYEAPEGATKSTLTVKDSEGNAVWTETLDADETVFSWDGQLTNGGTATKDEMYEFVIDYYEDNSFKGTAVPNVITKVTDIVSDGGTLRLGTASGLTVDLAQARRL</sequence>
<feature type="region of interest" description="Disordered" evidence="6">
    <location>
        <begin position="1"/>
        <end position="23"/>
    </location>
</feature>
<dbReference type="Pfam" id="PF13860">
    <property type="entry name" value="FlgD_ig"/>
    <property type="match status" value="1"/>
</dbReference>
<feature type="domain" description="FlgD/Vpr Ig-like" evidence="7">
    <location>
        <begin position="107"/>
        <end position="168"/>
    </location>
</feature>
<keyword evidence="9" id="KW-1185">Reference proteome</keyword>
<gene>
    <name evidence="8" type="ORF">HHI_04665</name>
</gene>
<feature type="compositionally biased region" description="Low complexity" evidence="6">
    <location>
        <begin position="1"/>
        <end position="22"/>
    </location>
</feature>
<protein>
    <recommendedName>
        <fullName evidence="2 5">Basal-body rod modification protein FlgD</fullName>
    </recommendedName>
</protein>
<evidence type="ECO:0000313" key="8">
    <source>
        <dbReference type="EMBL" id="KCZ95419.1"/>
    </source>
</evidence>
<dbReference type="RefSeq" id="WP_011645291.1">
    <property type="nucleotide sequence ID" value="NZ_ARYI01000003.1"/>
</dbReference>
<name>A0A059FXL7_9PROT</name>
<evidence type="ECO:0000256" key="4">
    <source>
        <dbReference type="ARBA" id="ARBA00024746"/>
    </source>
</evidence>
<evidence type="ECO:0000256" key="2">
    <source>
        <dbReference type="ARBA" id="ARBA00016013"/>
    </source>
</evidence>
<evidence type="ECO:0000256" key="1">
    <source>
        <dbReference type="ARBA" id="ARBA00010577"/>
    </source>
</evidence>
<dbReference type="Pfam" id="PF03963">
    <property type="entry name" value="FlgD"/>
    <property type="match status" value="1"/>
</dbReference>
<dbReference type="Gene3D" id="2.30.30.910">
    <property type="match status" value="1"/>
</dbReference>
<dbReference type="OrthoDB" id="9785233at2"/>
<organism evidence="8 9">
    <name type="scientific">Hyphomonas hirschiana VP5</name>
    <dbReference type="NCBI Taxonomy" id="1280951"/>
    <lineage>
        <taxon>Bacteria</taxon>
        <taxon>Pseudomonadati</taxon>
        <taxon>Pseudomonadota</taxon>
        <taxon>Alphaproteobacteria</taxon>
        <taxon>Hyphomonadales</taxon>
        <taxon>Hyphomonadaceae</taxon>
        <taxon>Hyphomonas</taxon>
    </lineage>
</organism>
<dbReference type="GO" id="GO:0044781">
    <property type="term" value="P:bacterial-type flagellum organization"/>
    <property type="evidence" value="ECO:0007669"/>
    <property type="project" value="UniProtKB-UniRule"/>
</dbReference>
<proteinExistence type="inferred from homology"/>
<comment type="caution">
    <text evidence="8">The sequence shown here is derived from an EMBL/GenBank/DDBJ whole genome shotgun (WGS) entry which is preliminary data.</text>
</comment>
<dbReference type="Gene3D" id="2.60.40.4070">
    <property type="match status" value="1"/>
</dbReference>
<evidence type="ECO:0000256" key="3">
    <source>
        <dbReference type="ARBA" id="ARBA00022795"/>
    </source>
</evidence>
<keyword evidence="3 5" id="KW-1005">Bacterial flagellum biogenesis</keyword>
<comment type="function">
    <text evidence="4 5">Required for flagellar hook formation. May act as a scaffolding protein.</text>
</comment>
<dbReference type="InterPro" id="IPR005648">
    <property type="entry name" value="FlgD"/>
</dbReference>